<comment type="caution">
    <text evidence="7">The sequence shown here is derived from an EMBL/GenBank/DDBJ whole genome shotgun (WGS) entry which is preliminary data.</text>
</comment>
<proteinExistence type="predicted"/>
<dbReference type="InterPro" id="IPR006365">
    <property type="entry name" value="Cbl_synth_CobL"/>
</dbReference>
<name>A0A4V2UJ81_9GAMM</name>
<dbReference type="NCBIfam" id="TIGR02469">
    <property type="entry name" value="CbiT"/>
    <property type="match status" value="1"/>
</dbReference>
<dbReference type="Gene3D" id="3.30.950.10">
    <property type="entry name" value="Methyltransferase, Cobalt-precorrin-4 Transmethylase, Domain 2"/>
    <property type="match status" value="1"/>
</dbReference>
<dbReference type="PANTHER" id="PTHR43182">
    <property type="entry name" value="COBALT-PRECORRIN-6B C(15)-METHYLTRANSFERASE (DECARBOXYLATING)"/>
    <property type="match status" value="1"/>
</dbReference>
<dbReference type="UniPathway" id="UPA00148"/>
<dbReference type="SUPFAM" id="SSF53790">
    <property type="entry name" value="Tetrapyrrole methylase"/>
    <property type="match status" value="1"/>
</dbReference>
<evidence type="ECO:0000259" key="6">
    <source>
        <dbReference type="Pfam" id="PF00590"/>
    </source>
</evidence>
<evidence type="ECO:0000256" key="4">
    <source>
        <dbReference type="ARBA" id="ARBA00022679"/>
    </source>
</evidence>
<keyword evidence="4 7" id="KW-0808">Transferase</keyword>
<dbReference type="Pfam" id="PF00590">
    <property type="entry name" value="TP_methylase"/>
    <property type="match status" value="1"/>
</dbReference>
<dbReference type="InterPro" id="IPR014008">
    <property type="entry name" value="Cbl_synth_MTase_CbiT"/>
</dbReference>
<dbReference type="EMBL" id="SLZR01000013">
    <property type="protein sequence ID" value="TCS39040.1"/>
    <property type="molecule type" value="Genomic_DNA"/>
</dbReference>
<dbReference type="InterPro" id="IPR035996">
    <property type="entry name" value="4pyrrol_Methylase_sf"/>
</dbReference>
<dbReference type="InterPro" id="IPR014776">
    <property type="entry name" value="4pyrrole_Mease_sub2"/>
</dbReference>
<reference evidence="7 8" key="1">
    <citation type="submission" date="2019-03" db="EMBL/GenBank/DDBJ databases">
        <title>Genomic Encyclopedia of Archaeal and Bacterial Type Strains, Phase II (KMG-II): from individual species to whole genera.</title>
        <authorList>
            <person name="Goeker M."/>
        </authorList>
    </citation>
    <scope>NUCLEOTIDE SEQUENCE [LARGE SCALE GENOMIC DNA]</scope>
    <source>
        <strain evidence="7 8">DSM 15388</strain>
    </source>
</reference>
<dbReference type="CDD" id="cd02440">
    <property type="entry name" value="AdoMet_MTases"/>
    <property type="match status" value="1"/>
</dbReference>
<feature type="domain" description="Tetrapyrrole methylase" evidence="6">
    <location>
        <begin position="7"/>
        <end position="196"/>
    </location>
</feature>
<dbReference type="InterPro" id="IPR012818">
    <property type="entry name" value="CbiE"/>
</dbReference>
<dbReference type="RefSeq" id="WP_132702539.1">
    <property type="nucleotide sequence ID" value="NZ_SLZR01000013.1"/>
</dbReference>
<evidence type="ECO:0000256" key="5">
    <source>
        <dbReference type="ARBA" id="ARBA00022691"/>
    </source>
</evidence>
<dbReference type="PANTHER" id="PTHR43182:SF1">
    <property type="entry name" value="COBALT-PRECORRIN-7 C(5)-METHYLTRANSFERASE"/>
    <property type="match status" value="1"/>
</dbReference>
<protein>
    <submittedName>
        <fullName evidence="7">Precorrin-6Y C5,15-methyltransferase (Decarboxylating)</fullName>
    </submittedName>
</protein>
<keyword evidence="5" id="KW-0949">S-adenosyl-L-methionine</keyword>
<dbReference type="InterPro" id="IPR029063">
    <property type="entry name" value="SAM-dependent_MTases_sf"/>
</dbReference>
<dbReference type="AlphaFoldDB" id="A0A4V2UJ81"/>
<dbReference type="Proteomes" id="UP000295793">
    <property type="component" value="Unassembled WGS sequence"/>
</dbReference>
<organism evidence="7 8">
    <name type="scientific">Reinekea marinisedimentorum</name>
    <dbReference type="NCBI Taxonomy" id="230495"/>
    <lineage>
        <taxon>Bacteria</taxon>
        <taxon>Pseudomonadati</taxon>
        <taxon>Pseudomonadota</taxon>
        <taxon>Gammaproteobacteria</taxon>
        <taxon>Oceanospirillales</taxon>
        <taxon>Saccharospirillaceae</taxon>
        <taxon>Reinekea</taxon>
    </lineage>
</organism>
<dbReference type="OrthoDB" id="9787825at2"/>
<evidence type="ECO:0000256" key="3">
    <source>
        <dbReference type="ARBA" id="ARBA00022603"/>
    </source>
</evidence>
<dbReference type="GO" id="GO:0009236">
    <property type="term" value="P:cobalamin biosynthetic process"/>
    <property type="evidence" value="ECO:0007669"/>
    <property type="project" value="UniProtKB-UniPathway"/>
</dbReference>
<dbReference type="GO" id="GO:0032259">
    <property type="term" value="P:methylation"/>
    <property type="evidence" value="ECO:0007669"/>
    <property type="project" value="UniProtKB-KW"/>
</dbReference>
<keyword evidence="8" id="KW-1185">Reference proteome</keyword>
<dbReference type="NCBIfam" id="TIGR02467">
    <property type="entry name" value="CbiE"/>
    <property type="match status" value="1"/>
</dbReference>
<dbReference type="InterPro" id="IPR000878">
    <property type="entry name" value="4pyrrol_Mease"/>
</dbReference>
<evidence type="ECO:0000256" key="2">
    <source>
        <dbReference type="ARBA" id="ARBA00022573"/>
    </source>
</evidence>
<sequence length="423" mass="45839">MSVSIRVIGVPEDGCVSLTSQAVNAVASARVVAGHARHMAWFPQFSGTFLDMGLGFSRWLNQLIDESEEGSVVVLASGDPLFFGIGNTLLKKLPADELAFLPSQSSAQLAFARLGLPWDQARFISCHGRAPVGEGAGLVSQMQQGKLFAVLTDAHNNPQRIAAHLLRYQQHHWRVHVCEQLGGTEERISTFTVAQLAETGQPFDALNILVIQASTANSWGGYGQFAGDDAFLKRTPKAGLITKQAVRNLVLTQLGLNSESTFWDVGSGSGSVAIEAAKLCWHGQVFAVECNPECFSSIEANSLAHGTDNLKLIRTKAPEGLDALPQPQAVFIGGSRGQMDAILSSVWQRLADNGKLAVSAVTLETVAEVVQWAKQAQVELQCQLINVSETQPLAHYQRYQAQNPIHLFLMTKISTNKRKQKES</sequence>
<dbReference type="Gene3D" id="3.40.50.150">
    <property type="entry name" value="Vaccinia Virus protein VP39"/>
    <property type="match status" value="1"/>
</dbReference>
<evidence type="ECO:0000256" key="1">
    <source>
        <dbReference type="ARBA" id="ARBA00004953"/>
    </source>
</evidence>
<gene>
    <name evidence="7" type="ORF">BCF53_11386</name>
</gene>
<evidence type="ECO:0000313" key="8">
    <source>
        <dbReference type="Proteomes" id="UP000295793"/>
    </source>
</evidence>
<dbReference type="SUPFAM" id="SSF53335">
    <property type="entry name" value="S-adenosyl-L-methionine-dependent methyltransferases"/>
    <property type="match status" value="1"/>
</dbReference>
<keyword evidence="3 7" id="KW-0489">Methyltransferase</keyword>
<dbReference type="InterPro" id="IPR014777">
    <property type="entry name" value="4pyrrole_Mease_sub1"/>
</dbReference>
<dbReference type="GO" id="GO:0008276">
    <property type="term" value="F:protein methyltransferase activity"/>
    <property type="evidence" value="ECO:0007669"/>
    <property type="project" value="InterPro"/>
</dbReference>
<evidence type="ECO:0000313" key="7">
    <source>
        <dbReference type="EMBL" id="TCS39040.1"/>
    </source>
</evidence>
<dbReference type="CDD" id="cd11644">
    <property type="entry name" value="Precorrin-6Y-MT"/>
    <property type="match status" value="1"/>
</dbReference>
<dbReference type="Gene3D" id="3.40.1010.10">
    <property type="entry name" value="Cobalt-precorrin-4 Transmethylase, Domain 1"/>
    <property type="match status" value="1"/>
</dbReference>
<dbReference type="PIRSF" id="PIRSF036428">
    <property type="entry name" value="CobL"/>
    <property type="match status" value="1"/>
</dbReference>
<keyword evidence="2" id="KW-0169">Cobalamin biosynthesis</keyword>
<dbReference type="InterPro" id="IPR050714">
    <property type="entry name" value="Cobalamin_biosynth_MTase"/>
</dbReference>
<accession>A0A4V2UJ81</accession>
<comment type="pathway">
    <text evidence="1">Cofactor biosynthesis; adenosylcobalamin biosynthesis.</text>
</comment>